<gene>
    <name evidence="6" type="primary">yddR</name>
    <name evidence="6" type="ORF">PBLR_15716</name>
</gene>
<keyword evidence="1 6" id="KW-0378">Hydrolase</keyword>
<protein>
    <submittedName>
        <fullName evidence="6">Putative metal-dependent hydrolase</fullName>
        <ecNumber evidence="6">3.-.-.-</ecNumber>
    </submittedName>
</protein>
<dbReference type="EMBL" id="LS992241">
    <property type="protein sequence ID" value="SYX87286.1"/>
    <property type="molecule type" value="Genomic_DNA"/>
</dbReference>
<accession>A0A383RLV6</accession>
<evidence type="ECO:0000256" key="4">
    <source>
        <dbReference type="ARBA" id="ARBA00048505"/>
    </source>
</evidence>
<dbReference type="InterPro" id="IPR050114">
    <property type="entry name" value="UPF0173_UPF0282_UlaG_hydrolase"/>
</dbReference>
<name>A0A383RLV6_PAEAL</name>
<comment type="function">
    <text evidence="3">Counteracts the endogenous Pycsar antiviral defense system. Phosphodiesterase that enables metal-dependent hydrolysis of host cyclic nucleotide Pycsar defense signals such as cCMP and cUMP.</text>
</comment>
<evidence type="ECO:0000313" key="7">
    <source>
        <dbReference type="Proteomes" id="UP000304148"/>
    </source>
</evidence>
<dbReference type="InterPro" id="IPR036866">
    <property type="entry name" value="RibonucZ/Hydroxyglut_hydro"/>
</dbReference>
<dbReference type="AlphaFoldDB" id="A0A383RLV6"/>
<feature type="domain" description="Metallo-beta-lactamase" evidence="5">
    <location>
        <begin position="19"/>
        <end position="215"/>
    </location>
</feature>
<evidence type="ECO:0000313" key="6">
    <source>
        <dbReference type="EMBL" id="SYX87286.1"/>
    </source>
</evidence>
<evidence type="ECO:0000259" key="5">
    <source>
        <dbReference type="Pfam" id="PF12706"/>
    </source>
</evidence>
<dbReference type="PANTHER" id="PTHR43546:SF9">
    <property type="entry name" value="L-ASCORBATE-6-PHOSPHATE LACTONASE ULAG-RELATED"/>
    <property type="match status" value="1"/>
</dbReference>
<evidence type="ECO:0000256" key="1">
    <source>
        <dbReference type="ARBA" id="ARBA00022801"/>
    </source>
</evidence>
<dbReference type="InterPro" id="IPR001279">
    <property type="entry name" value="Metallo-B-lactamas"/>
</dbReference>
<evidence type="ECO:0000256" key="3">
    <source>
        <dbReference type="ARBA" id="ARBA00034301"/>
    </source>
</evidence>
<dbReference type="Pfam" id="PF12706">
    <property type="entry name" value="Lactamase_B_2"/>
    <property type="match status" value="1"/>
</dbReference>
<proteinExistence type="predicted"/>
<dbReference type="PANTHER" id="PTHR43546">
    <property type="entry name" value="UPF0173 METAL-DEPENDENT HYDROLASE MJ1163-RELATED"/>
    <property type="match status" value="1"/>
</dbReference>
<sequence length="252" mass="27978">MNITQIRNATLIIEYGGQRLLVDPFLAPKGTYPAFPNTPHAELRNPLVELPTPIDEIIQVDAVIVTHLHLDHFDDTAKSVLPKEIRIIAQNEQDAQAIRDVGFHHVEAMNDHTSVGKVRLQRTDGRHGTGVIRMQMGKVSGFVLSHPTEKTLYVAGDTVWCDEVDAAIQQHKPEVIVVNGGAAQFLIGDPILMTKEDIYRTHQASPESIIISSHMEAVNHCLLSRQELRSYAQEKGIAEKILVPEDGQVITL</sequence>
<dbReference type="GO" id="GO:0016787">
    <property type="term" value="F:hydrolase activity"/>
    <property type="evidence" value="ECO:0007669"/>
    <property type="project" value="UniProtKB-KW"/>
</dbReference>
<evidence type="ECO:0000256" key="2">
    <source>
        <dbReference type="ARBA" id="ARBA00034221"/>
    </source>
</evidence>
<dbReference type="SUPFAM" id="SSF56281">
    <property type="entry name" value="Metallo-hydrolase/oxidoreductase"/>
    <property type="match status" value="1"/>
</dbReference>
<dbReference type="EC" id="3.-.-.-" evidence="6"/>
<dbReference type="Gene3D" id="3.60.15.10">
    <property type="entry name" value="Ribonuclease Z/Hydroxyacylglutathione hydrolase-like"/>
    <property type="match status" value="1"/>
</dbReference>
<comment type="catalytic activity">
    <reaction evidence="4">
        <text>3',5'-cyclic UMP + H2O = UMP + H(+)</text>
        <dbReference type="Rhea" id="RHEA:70575"/>
        <dbReference type="ChEBI" id="CHEBI:15377"/>
        <dbReference type="ChEBI" id="CHEBI:15378"/>
        <dbReference type="ChEBI" id="CHEBI:57865"/>
        <dbReference type="ChEBI" id="CHEBI:184387"/>
    </reaction>
    <physiologicalReaction direction="left-to-right" evidence="4">
        <dbReference type="Rhea" id="RHEA:70576"/>
    </physiologicalReaction>
</comment>
<organism evidence="6 7">
    <name type="scientific">Paenibacillus alvei</name>
    <name type="common">Bacillus alvei</name>
    <dbReference type="NCBI Taxonomy" id="44250"/>
    <lineage>
        <taxon>Bacteria</taxon>
        <taxon>Bacillati</taxon>
        <taxon>Bacillota</taxon>
        <taxon>Bacilli</taxon>
        <taxon>Bacillales</taxon>
        <taxon>Paenibacillaceae</taxon>
        <taxon>Paenibacillus</taxon>
    </lineage>
</organism>
<reference evidence="7" key="1">
    <citation type="submission" date="2018-08" db="EMBL/GenBank/DDBJ databases">
        <authorList>
            <person name="Chevrot R."/>
        </authorList>
    </citation>
    <scope>NUCLEOTIDE SEQUENCE [LARGE SCALE GENOMIC DNA]</scope>
</reference>
<dbReference type="Proteomes" id="UP000304148">
    <property type="component" value="Chromosome"/>
</dbReference>
<comment type="catalytic activity">
    <reaction evidence="2">
        <text>3',5'-cyclic CMP + H2O = CMP + H(+)</text>
        <dbReference type="Rhea" id="RHEA:72675"/>
        <dbReference type="ChEBI" id="CHEBI:15377"/>
        <dbReference type="ChEBI" id="CHEBI:15378"/>
        <dbReference type="ChEBI" id="CHEBI:58003"/>
        <dbReference type="ChEBI" id="CHEBI:60377"/>
    </reaction>
    <physiologicalReaction direction="left-to-right" evidence="2">
        <dbReference type="Rhea" id="RHEA:72676"/>
    </physiologicalReaction>
</comment>
<dbReference type="RefSeq" id="WP_138188928.1">
    <property type="nucleotide sequence ID" value="NZ_LS992241.1"/>
</dbReference>